<gene>
    <name evidence="1" type="ORF">SAMN02745784_01012</name>
</gene>
<keyword evidence="2" id="KW-1185">Reference proteome</keyword>
<protein>
    <submittedName>
        <fullName evidence="1">Uncharacterized protein</fullName>
    </submittedName>
</protein>
<evidence type="ECO:0000313" key="1">
    <source>
        <dbReference type="EMBL" id="SHE54504.1"/>
    </source>
</evidence>
<organism evidence="1 2">
    <name type="scientific">Tissierella praeacuta DSM 18095</name>
    <dbReference type="NCBI Taxonomy" id="1123404"/>
    <lineage>
        <taxon>Bacteria</taxon>
        <taxon>Bacillati</taxon>
        <taxon>Bacillota</taxon>
        <taxon>Tissierellia</taxon>
        <taxon>Tissierellales</taxon>
        <taxon>Tissierellaceae</taxon>
        <taxon>Tissierella</taxon>
    </lineage>
</organism>
<dbReference type="RefSeq" id="WP_132983257.1">
    <property type="nucleotide sequence ID" value="NZ_FQTY01000003.1"/>
</dbReference>
<name>A0A1M4UCV0_9FIRM</name>
<dbReference type="EMBL" id="FQTY01000003">
    <property type="protein sequence ID" value="SHE54504.1"/>
    <property type="molecule type" value="Genomic_DNA"/>
</dbReference>
<dbReference type="AlphaFoldDB" id="A0A1M4UCV0"/>
<reference evidence="2" key="1">
    <citation type="submission" date="2016-11" db="EMBL/GenBank/DDBJ databases">
        <authorList>
            <person name="Varghese N."/>
            <person name="Submissions S."/>
        </authorList>
    </citation>
    <scope>NUCLEOTIDE SEQUENCE [LARGE SCALE GENOMIC DNA]</scope>
    <source>
        <strain evidence="2">DSM 18095</strain>
    </source>
</reference>
<dbReference type="Proteomes" id="UP000184114">
    <property type="component" value="Unassembled WGS sequence"/>
</dbReference>
<sequence>MSGIGEWAITRYFRMNGFIEIPIELSKVKIYFSYTCDTDNEKLGTEYNIDELVANLYGIKEEYYGTKV</sequence>
<evidence type="ECO:0000313" key="2">
    <source>
        <dbReference type="Proteomes" id="UP000184114"/>
    </source>
</evidence>
<accession>A0A1M4UCV0</accession>
<proteinExistence type="predicted"/>
<dbReference type="GeneID" id="90996659"/>
<dbReference type="STRING" id="1123404.SAMN02745784_01012"/>